<dbReference type="EMBL" id="ABEU02000001">
    <property type="protein sequence ID" value="PNR63509.1"/>
    <property type="molecule type" value="Genomic_DNA"/>
</dbReference>
<reference evidence="3" key="3">
    <citation type="submission" date="2020-12" db="UniProtKB">
        <authorList>
            <consortium name="EnsemblPlants"/>
        </authorList>
    </citation>
    <scope>IDENTIFICATION</scope>
</reference>
<dbReference type="EnsemblPlants" id="Pp3c1_41990V3.1">
    <property type="protein sequence ID" value="Pp3c1_41990V3.1"/>
    <property type="gene ID" value="Pp3c1_41990"/>
</dbReference>
<feature type="transmembrane region" description="Helical" evidence="1">
    <location>
        <begin position="64"/>
        <end position="82"/>
    </location>
</feature>
<reference evidence="2 4" key="1">
    <citation type="journal article" date="2008" name="Science">
        <title>The Physcomitrella genome reveals evolutionary insights into the conquest of land by plants.</title>
        <authorList>
            <person name="Rensing S."/>
            <person name="Lang D."/>
            <person name="Zimmer A."/>
            <person name="Terry A."/>
            <person name="Salamov A."/>
            <person name="Shapiro H."/>
            <person name="Nishiyama T."/>
            <person name="Perroud P.-F."/>
            <person name="Lindquist E."/>
            <person name="Kamisugi Y."/>
            <person name="Tanahashi T."/>
            <person name="Sakakibara K."/>
            <person name="Fujita T."/>
            <person name="Oishi K."/>
            <person name="Shin-I T."/>
            <person name="Kuroki Y."/>
            <person name="Toyoda A."/>
            <person name="Suzuki Y."/>
            <person name="Hashimoto A."/>
            <person name="Yamaguchi K."/>
            <person name="Sugano A."/>
            <person name="Kohara Y."/>
            <person name="Fujiyama A."/>
            <person name="Anterola A."/>
            <person name="Aoki S."/>
            <person name="Ashton N."/>
            <person name="Barbazuk W.B."/>
            <person name="Barker E."/>
            <person name="Bennetzen J."/>
            <person name="Bezanilla M."/>
            <person name="Blankenship R."/>
            <person name="Cho S.H."/>
            <person name="Dutcher S."/>
            <person name="Estelle M."/>
            <person name="Fawcett J.A."/>
            <person name="Gundlach H."/>
            <person name="Hanada K."/>
            <person name="Heyl A."/>
            <person name="Hicks K.A."/>
            <person name="Hugh J."/>
            <person name="Lohr M."/>
            <person name="Mayer K."/>
            <person name="Melkozernov A."/>
            <person name="Murata T."/>
            <person name="Nelson D."/>
            <person name="Pils B."/>
            <person name="Prigge M."/>
            <person name="Reiss B."/>
            <person name="Renner T."/>
            <person name="Rombauts S."/>
            <person name="Rushton P."/>
            <person name="Sanderfoot A."/>
            <person name="Schween G."/>
            <person name="Shiu S.-H."/>
            <person name="Stueber K."/>
            <person name="Theodoulou F.L."/>
            <person name="Tu H."/>
            <person name="Van de Peer Y."/>
            <person name="Verrier P.J."/>
            <person name="Waters E."/>
            <person name="Wood A."/>
            <person name="Yang L."/>
            <person name="Cove D."/>
            <person name="Cuming A."/>
            <person name="Hasebe M."/>
            <person name="Lucas S."/>
            <person name="Mishler D.B."/>
            <person name="Reski R."/>
            <person name="Grigoriev I."/>
            <person name="Quatrano R.S."/>
            <person name="Boore J.L."/>
        </authorList>
    </citation>
    <scope>NUCLEOTIDE SEQUENCE [LARGE SCALE GENOMIC DNA]</scope>
    <source>
        <strain evidence="3 4">cv. Gransden 2004</strain>
    </source>
</reference>
<evidence type="ECO:0000313" key="3">
    <source>
        <dbReference type="EnsemblPlants" id="Pp3c1_41990V3.1"/>
    </source>
</evidence>
<proteinExistence type="predicted"/>
<dbReference type="Gramene" id="Pp3c1_41990V3.1">
    <property type="protein sequence ID" value="Pp3c1_41990V3.1"/>
    <property type="gene ID" value="Pp3c1_41990"/>
</dbReference>
<organism evidence="2">
    <name type="scientific">Physcomitrium patens</name>
    <name type="common">Spreading-leaved earth moss</name>
    <name type="synonym">Physcomitrella patens</name>
    <dbReference type="NCBI Taxonomy" id="3218"/>
    <lineage>
        <taxon>Eukaryota</taxon>
        <taxon>Viridiplantae</taxon>
        <taxon>Streptophyta</taxon>
        <taxon>Embryophyta</taxon>
        <taxon>Bryophyta</taxon>
        <taxon>Bryophytina</taxon>
        <taxon>Bryopsida</taxon>
        <taxon>Funariidae</taxon>
        <taxon>Funariales</taxon>
        <taxon>Funariaceae</taxon>
        <taxon>Physcomitrium</taxon>
    </lineage>
</organism>
<reference evidence="2 4" key="2">
    <citation type="journal article" date="2018" name="Plant J.">
        <title>The Physcomitrella patens chromosome-scale assembly reveals moss genome structure and evolution.</title>
        <authorList>
            <person name="Lang D."/>
            <person name="Ullrich K.K."/>
            <person name="Murat F."/>
            <person name="Fuchs J."/>
            <person name="Jenkins J."/>
            <person name="Haas F.B."/>
            <person name="Piednoel M."/>
            <person name="Gundlach H."/>
            <person name="Van Bel M."/>
            <person name="Meyberg R."/>
            <person name="Vives C."/>
            <person name="Morata J."/>
            <person name="Symeonidi A."/>
            <person name="Hiss M."/>
            <person name="Muchero W."/>
            <person name="Kamisugi Y."/>
            <person name="Saleh O."/>
            <person name="Blanc G."/>
            <person name="Decker E.L."/>
            <person name="van Gessel N."/>
            <person name="Grimwood J."/>
            <person name="Hayes R.D."/>
            <person name="Graham S.W."/>
            <person name="Gunter L.E."/>
            <person name="McDaniel S.F."/>
            <person name="Hoernstein S.N.W."/>
            <person name="Larsson A."/>
            <person name="Li F.W."/>
            <person name="Perroud P.F."/>
            <person name="Phillips J."/>
            <person name="Ranjan P."/>
            <person name="Rokshar D.S."/>
            <person name="Rothfels C.J."/>
            <person name="Schneider L."/>
            <person name="Shu S."/>
            <person name="Stevenson D.W."/>
            <person name="Thummler F."/>
            <person name="Tillich M."/>
            <person name="Villarreal Aguilar J.C."/>
            <person name="Widiez T."/>
            <person name="Wong G.K."/>
            <person name="Wymore A."/>
            <person name="Zhang Y."/>
            <person name="Zimmer A.D."/>
            <person name="Quatrano R.S."/>
            <person name="Mayer K.F.X."/>
            <person name="Goodstein D."/>
            <person name="Casacuberta J.M."/>
            <person name="Vandepoele K."/>
            <person name="Reski R."/>
            <person name="Cuming A.C."/>
            <person name="Tuskan G.A."/>
            <person name="Maumus F."/>
            <person name="Salse J."/>
            <person name="Schmutz J."/>
            <person name="Rensing S.A."/>
        </authorList>
    </citation>
    <scope>NUCLEOTIDE SEQUENCE [LARGE SCALE GENOMIC DNA]</scope>
    <source>
        <strain evidence="3 4">cv. Gransden 2004</strain>
    </source>
</reference>
<evidence type="ECO:0000313" key="4">
    <source>
        <dbReference type="Proteomes" id="UP000006727"/>
    </source>
</evidence>
<protein>
    <submittedName>
        <fullName evidence="2 3">Uncharacterized protein</fullName>
    </submittedName>
</protein>
<name>A0A2K1LBV7_PHYPA</name>
<keyword evidence="1" id="KW-0812">Transmembrane</keyword>
<evidence type="ECO:0000313" key="2">
    <source>
        <dbReference type="EMBL" id="PNR63509.1"/>
    </source>
</evidence>
<dbReference type="Proteomes" id="UP000006727">
    <property type="component" value="Chromosome 1"/>
</dbReference>
<keyword evidence="1" id="KW-1133">Transmembrane helix</keyword>
<dbReference type="AlphaFoldDB" id="A0A2K1LBV7"/>
<keyword evidence="1" id="KW-0472">Membrane</keyword>
<sequence>MCLWTAQDECQEKIRKLDYALILIVIIFVHVIVVPIAIARRLWSSSCLRSFRLFGGRSGARSRLLNVVVFICLLFNNLNMISTSRAVPPAMMLCRSFSTC</sequence>
<keyword evidence="4" id="KW-1185">Reference proteome</keyword>
<evidence type="ECO:0000256" key="1">
    <source>
        <dbReference type="SAM" id="Phobius"/>
    </source>
</evidence>
<dbReference type="InParanoid" id="A0A2K1LBV7"/>
<accession>A0A2K1LBV7</accession>
<feature type="transmembrane region" description="Helical" evidence="1">
    <location>
        <begin position="20"/>
        <end position="43"/>
    </location>
</feature>
<gene>
    <name evidence="2" type="ORF">PHYPA_001935</name>
</gene>